<keyword evidence="6 11" id="KW-0028">Amino-acid biosynthesis</keyword>
<dbReference type="FunFam" id="3.20.20.70:FF:000010">
    <property type="entry name" value="2-isopropylmalate synthase"/>
    <property type="match status" value="1"/>
</dbReference>
<dbReference type="STRING" id="217031.ABB05_15185"/>
<evidence type="ECO:0000256" key="6">
    <source>
        <dbReference type="ARBA" id="ARBA00022605"/>
    </source>
</evidence>
<keyword evidence="11" id="KW-0963">Cytoplasm</keyword>
<dbReference type="SMART" id="SM00917">
    <property type="entry name" value="LeuA_dimer"/>
    <property type="match status" value="1"/>
</dbReference>
<comment type="subunit">
    <text evidence="11">Homodimer.</text>
</comment>
<comment type="similarity">
    <text evidence="2 11">Belongs to the alpha-IPM synthase/homocitrate synthase family. LeuA type 1 subfamily.</text>
</comment>
<evidence type="ECO:0000256" key="4">
    <source>
        <dbReference type="ARBA" id="ARBA00018198"/>
    </source>
</evidence>
<comment type="catalytic activity">
    <reaction evidence="11">
        <text>3-methyl-2-oxobutanoate + acetyl-CoA + H2O = (2S)-2-isopropylmalate + CoA + H(+)</text>
        <dbReference type="Rhea" id="RHEA:21524"/>
        <dbReference type="ChEBI" id="CHEBI:1178"/>
        <dbReference type="ChEBI" id="CHEBI:11851"/>
        <dbReference type="ChEBI" id="CHEBI:15377"/>
        <dbReference type="ChEBI" id="CHEBI:15378"/>
        <dbReference type="ChEBI" id="CHEBI:57287"/>
        <dbReference type="ChEBI" id="CHEBI:57288"/>
        <dbReference type="EC" id="2.3.3.13"/>
    </reaction>
</comment>
<evidence type="ECO:0000256" key="5">
    <source>
        <dbReference type="ARBA" id="ARBA00022430"/>
    </source>
</evidence>
<dbReference type="Gene3D" id="3.30.160.270">
    <property type="match status" value="1"/>
</dbReference>
<dbReference type="CDD" id="cd07940">
    <property type="entry name" value="DRE_TIM_IPMS"/>
    <property type="match status" value="1"/>
</dbReference>
<evidence type="ECO:0000256" key="11">
    <source>
        <dbReference type="HAMAP-Rule" id="MF_01025"/>
    </source>
</evidence>
<dbReference type="AlphaFoldDB" id="A0A177ZKA9"/>
<feature type="region of interest" description="Regulatory domain" evidence="11">
    <location>
        <begin position="390"/>
        <end position="514"/>
    </location>
</feature>
<feature type="binding site" evidence="11">
    <location>
        <position position="13"/>
    </location>
    <ligand>
        <name>Mn(2+)</name>
        <dbReference type="ChEBI" id="CHEBI:29035"/>
    </ligand>
</feature>
<comment type="pathway">
    <text evidence="1 11">Amino-acid biosynthesis; L-leucine biosynthesis; L-leucine from 3-methyl-2-oxobutanoate: step 1/4.</text>
</comment>
<dbReference type="EMBL" id="LDJR01000056">
    <property type="protein sequence ID" value="OAK68431.1"/>
    <property type="molecule type" value="Genomic_DNA"/>
</dbReference>
<dbReference type="PROSITE" id="PS00816">
    <property type="entry name" value="AIPM_HOMOCIT_SYNTH_2"/>
    <property type="match status" value="1"/>
</dbReference>
<feature type="binding site" evidence="11">
    <location>
        <position position="201"/>
    </location>
    <ligand>
        <name>Mn(2+)</name>
        <dbReference type="ChEBI" id="CHEBI:29035"/>
    </ligand>
</feature>
<keyword evidence="13" id="KW-0012">Acyltransferase</keyword>
<dbReference type="Pfam" id="PF22617">
    <property type="entry name" value="HCS_D2"/>
    <property type="match status" value="1"/>
</dbReference>
<dbReference type="Pfam" id="PF00682">
    <property type="entry name" value="HMGL-like"/>
    <property type="match status" value="1"/>
</dbReference>
<dbReference type="InterPro" id="IPR002034">
    <property type="entry name" value="AIPM/Hcit_synth_CS"/>
</dbReference>
<dbReference type="PROSITE" id="PS50991">
    <property type="entry name" value="PYR_CT"/>
    <property type="match status" value="1"/>
</dbReference>
<dbReference type="UniPathway" id="UPA00048">
    <property type="reaction ID" value="UER00070"/>
</dbReference>
<evidence type="ECO:0000259" key="12">
    <source>
        <dbReference type="PROSITE" id="PS50991"/>
    </source>
</evidence>
<keyword evidence="10 11" id="KW-0100">Branched-chain amino acid biosynthesis</keyword>
<evidence type="ECO:0000313" key="14">
    <source>
        <dbReference type="Proteomes" id="UP000077881"/>
    </source>
</evidence>
<dbReference type="GO" id="GO:0009098">
    <property type="term" value="P:L-leucine biosynthetic process"/>
    <property type="evidence" value="ECO:0007669"/>
    <property type="project" value="UniProtKB-UniRule"/>
</dbReference>
<dbReference type="SUPFAM" id="SSF51569">
    <property type="entry name" value="Aldolase"/>
    <property type="match status" value="1"/>
</dbReference>
<comment type="function">
    <text evidence="11">Catalyzes the condensation of the acetyl group of acetyl-CoA with 3-methyl-2-oxobutanoate (2-ketoisovalerate) to form 3-carboxy-3-hydroxy-4-methylpentanoate (2-isopropylmalate).</text>
</comment>
<dbReference type="InterPro" id="IPR054691">
    <property type="entry name" value="LeuA/HCS_post-cat"/>
</dbReference>
<keyword evidence="9 11" id="KW-0464">Manganese</keyword>
<evidence type="ECO:0000256" key="2">
    <source>
        <dbReference type="ARBA" id="ARBA00009396"/>
    </source>
</evidence>
<keyword evidence="7 11" id="KW-0808">Transferase</keyword>
<dbReference type="NCBIfam" id="NF002086">
    <property type="entry name" value="PRK00915.1-3"/>
    <property type="match status" value="1"/>
</dbReference>
<evidence type="ECO:0000256" key="3">
    <source>
        <dbReference type="ARBA" id="ARBA00012973"/>
    </source>
</evidence>
<feature type="binding site" evidence="11">
    <location>
        <position position="203"/>
    </location>
    <ligand>
        <name>Mn(2+)</name>
        <dbReference type="ChEBI" id="CHEBI:29035"/>
    </ligand>
</feature>
<organism evidence="13 14">
    <name type="scientific">Lederbergia galactosidilytica</name>
    <dbReference type="NCBI Taxonomy" id="217031"/>
    <lineage>
        <taxon>Bacteria</taxon>
        <taxon>Bacillati</taxon>
        <taxon>Bacillota</taxon>
        <taxon>Bacilli</taxon>
        <taxon>Bacillales</taxon>
        <taxon>Bacillaceae</taxon>
        <taxon>Lederbergia</taxon>
    </lineage>
</organism>
<evidence type="ECO:0000256" key="9">
    <source>
        <dbReference type="ARBA" id="ARBA00023211"/>
    </source>
</evidence>
<dbReference type="InterPro" id="IPR013709">
    <property type="entry name" value="2-isopropylmalate_synth_dimer"/>
</dbReference>
<comment type="caution">
    <text evidence="13">The sequence shown here is derived from an EMBL/GenBank/DDBJ whole genome shotgun (WGS) entry which is preliminary data.</text>
</comment>
<evidence type="ECO:0000256" key="8">
    <source>
        <dbReference type="ARBA" id="ARBA00022723"/>
    </source>
</evidence>
<evidence type="ECO:0000313" key="13">
    <source>
        <dbReference type="EMBL" id="OAK68431.1"/>
    </source>
</evidence>
<keyword evidence="8 11" id="KW-0479">Metal-binding</keyword>
<dbReference type="InterPro" id="IPR050073">
    <property type="entry name" value="2-IPM_HCS-like"/>
</dbReference>
<dbReference type="GO" id="GO:0005737">
    <property type="term" value="C:cytoplasm"/>
    <property type="evidence" value="ECO:0007669"/>
    <property type="project" value="UniProtKB-UniRule"/>
</dbReference>
<comment type="cofactor">
    <cofactor evidence="11">
        <name>Mn(2+)</name>
        <dbReference type="ChEBI" id="CHEBI:29035"/>
    </cofactor>
</comment>
<dbReference type="GO" id="GO:0003852">
    <property type="term" value="F:2-isopropylmalate synthase activity"/>
    <property type="evidence" value="ECO:0007669"/>
    <property type="project" value="UniProtKB-UniRule"/>
</dbReference>
<feature type="domain" description="Pyruvate carboxyltransferase" evidence="12">
    <location>
        <begin position="4"/>
        <end position="266"/>
    </location>
</feature>
<dbReference type="OrthoDB" id="9804858at2"/>
<dbReference type="InterPro" id="IPR013785">
    <property type="entry name" value="Aldolase_TIM"/>
</dbReference>
<dbReference type="PANTHER" id="PTHR10277">
    <property type="entry name" value="HOMOCITRATE SYNTHASE-RELATED"/>
    <property type="match status" value="1"/>
</dbReference>
<evidence type="ECO:0000256" key="7">
    <source>
        <dbReference type="ARBA" id="ARBA00022679"/>
    </source>
</evidence>
<evidence type="ECO:0000256" key="10">
    <source>
        <dbReference type="ARBA" id="ARBA00023304"/>
    </source>
</evidence>
<dbReference type="PROSITE" id="PS00815">
    <property type="entry name" value="AIPM_HOMOCIT_SYNTH_1"/>
    <property type="match status" value="1"/>
</dbReference>
<dbReference type="HAMAP" id="MF_01025">
    <property type="entry name" value="LeuA_type1"/>
    <property type="match status" value="1"/>
</dbReference>
<keyword evidence="14" id="KW-1185">Reference proteome</keyword>
<protein>
    <recommendedName>
        <fullName evidence="4 11">2-isopropylmalate synthase</fullName>
        <ecNumber evidence="3 11">2.3.3.13</ecNumber>
    </recommendedName>
    <alternativeName>
        <fullName evidence="11">Alpha-IPM synthase</fullName>
    </alternativeName>
    <alternativeName>
        <fullName evidence="11">Alpha-isopropylmalate synthase</fullName>
    </alternativeName>
</protein>
<dbReference type="PANTHER" id="PTHR10277:SF9">
    <property type="entry name" value="2-ISOPROPYLMALATE SYNTHASE 1, CHLOROPLASTIC-RELATED"/>
    <property type="match status" value="1"/>
</dbReference>
<dbReference type="Proteomes" id="UP000077881">
    <property type="component" value="Unassembled WGS sequence"/>
</dbReference>
<name>A0A177ZKA9_9BACI</name>
<dbReference type="PATRIC" id="fig|217031.6.peg.3266"/>
<sequence length="514" mass="57177">MRKIQMFDTTLRDGEQSPGVHLTTEEKVEIALQLEKLGVDRIEAGFPISSPNEVKNVQAIAKVVRNTSIAALARANIKDIEAAREALKGAATPCLHIVLATSPIHRKYKLNMTKEQVVEKAIQAIHFGKKYFSEIEFSLEDASRTELEFIYQVVDQAIRAGATVINLPDTVGYASPETFGDMFRKVREHVPLIDKVLLSTHCHNDLGMATANTLAAIKAGVDQIEGTINGIGERAGNTSLEEVALALETRQDIYQATSNIVLNEIYPTSELVRHYTGMVVQPNKAIVGDHAFSHESGIHQDGVLKNASTYEIIKPETVGVPSSTIVLGKHSGRHALQQKLAYLGYQLSKEELAHAFEHFKKLIDQKKYVIDDDLHKLVNQDFMNDKTHYELTDLVISYPGTFTEVQLELTDEKHESRQTTIQGNGVIDALYQGIEQLIGTKFQLKDYIIRSKSVGKDAVGEVHVKVIKEGFTYTGRGMDTDIIKASAKAYLIAINQYFQRSEQAQTNQKVTFTN</sequence>
<reference evidence="13 14" key="1">
    <citation type="submission" date="2015-05" db="EMBL/GenBank/DDBJ databases">
        <title>Comparison of genome.</title>
        <authorList>
            <person name="Zheng Z."/>
            <person name="Sun M."/>
        </authorList>
    </citation>
    <scope>NUCLEOTIDE SEQUENCE [LARGE SCALE GENOMIC DNA]</scope>
    <source>
        <strain evidence="13 14">G25-74</strain>
    </source>
</reference>
<dbReference type="Gene3D" id="1.10.238.260">
    <property type="match status" value="1"/>
</dbReference>
<keyword evidence="5 11" id="KW-0432">Leucine biosynthesis</keyword>
<proteinExistence type="inferred from homology"/>
<dbReference type="EC" id="2.3.3.13" evidence="3 11"/>
<dbReference type="InterPro" id="IPR036230">
    <property type="entry name" value="LeuA_allosteric_dom_sf"/>
</dbReference>
<dbReference type="RefSeq" id="WP_057988068.1">
    <property type="nucleotide sequence ID" value="NZ_JAGGKH010000014.1"/>
</dbReference>
<dbReference type="NCBIfam" id="TIGR00973">
    <property type="entry name" value="leuA_bact"/>
    <property type="match status" value="1"/>
</dbReference>
<gene>
    <name evidence="11" type="primary">leuA</name>
    <name evidence="13" type="ORF">ABB05_15185</name>
</gene>
<dbReference type="InterPro" id="IPR005671">
    <property type="entry name" value="LeuA_bact_synth"/>
</dbReference>
<feature type="binding site" evidence="11">
    <location>
        <position position="237"/>
    </location>
    <ligand>
        <name>Mn(2+)</name>
        <dbReference type="ChEBI" id="CHEBI:29035"/>
    </ligand>
</feature>
<dbReference type="InterPro" id="IPR000891">
    <property type="entry name" value="PYR_CT"/>
</dbReference>
<dbReference type="GO" id="GO:0030145">
    <property type="term" value="F:manganese ion binding"/>
    <property type="evidence" value="ECO:0007669"/>
    <property type="project" value="UniProtKB-UniRule"/>
</dbReference>
<dbReference type="Gene3D" id="3.20.20.70">
    <property type="entry name" value="Aldolase class I"/>
    <property type="match status" value="1"/>
</dbReference>
<dbReference type="SUPFAM" id="SSF110921">
    <property type="entry name" value="2-isopropylmalate synthase LeuA, allosteric (dimerisation) domain"/>
    <property type="match status" value="1"/>
</dbReference>
<dbReference type="FunFam" id="1.10.238.260:FF:000001">
    <property type="entry name" value="2-isopropylmalate synthase"/>
    <property type="match status" value="1"/>
</dbReference>
<dbReference type="GO" id="GO:0003985">
    <property type="term" value="F:acetyl-CoA C-acetyltransferase activity"/>
    <property type="evidence" value="ECO:0007669"/>
    <property type="project" value="UniProtKB-UniRule"/>
</dbReference>
<accession>A0A177ZKA9</accession>
<evidence type="ECO:0000256" key="1">
    <source>
        <dbReference type="ARBA" id="ARBA00004689"/>
    </source>
</evidence>
<dbReference type="Pfam" id="PF08502">
    <property type="entry name" value="LeuA_dimer"/>
    <property type="match status" value="1"/>
</dbReference>